<comment type="caution">
    <text evidence="6">The sequence shown here is derived from an EMBL/GenBank/DDBJ whole genome shotgun (WGS) entry which is preliminary data.</text>
</comment>
<evidence type="ECO:0000256" key="3">
    <source>
        <dbReference type="ARBA" id="ARBA00023125"/>
    </source>
</evidence>
<keyword evidence="4" id="KW-0804">Transcription</keyword>
<keyword evidence="2" id="KW-0805">Transcription regulation</keyword>
<evidence type="ECO:0000256" key="1">
    <source>
        <dbReference type="ARBA" id="ARBA00009437"/>
    </source>
</evidence>
<dbReference type="InterPro" id="IPR036388">
    <property type="entry name" value="WH-like_DNA-bd_sf"/>
</dbReference>
<evidence type="ECO:0000256" key="2">
    <source>
        <dbReference type="ARBA" id="ARBA00023015"/>
    </source>
</evidence>
<dbReference type="PANTHER" id="PTHR30579:SF7">
    <property type="entry name" value="HTH-TYPE TRANSCRIPTIONAL REGULATOR LRHA-RELATED"/>
    <property type="match status" value="1"/>
</dbReference>
<dbReference type="PANTHER" id="PTHR30579">
    <property type="entry name" value="TRANSCRIPTIONAL REGULATOR"/>
    <property type="match status" value="1"/>
</dbReference>
<reference evidence="6 7" key="1">
    <citation type="submission" date="2019-08" db="EMBL/GenBank/DDBJ databases">
        <title>Bioinformatics analysis of the strain L3 and L5.</title>
        <authorList>
            <person name="Li X."/>
        </authorList>
    </citation>
    <scope>NUCLEOTIDE SEQUENCE [LARGE SCALE GENOMIC DNA]</scope>
    <source>
        <strain evidence="6 7">L3</strain>
    </source>
</reference>
<feature type="domain" description="HTH lysR-type" evidence="5">
    <location>
        <begin position="19"/>
        <end position="63"/>
    </location>
</feature>
<dbReference type="Pfam" id="PF03466">
    <property type="entry name" value="LysR_substrate"/>
    <property type="match status" value="1"/>
</dbReference>
<accession>A0A640WJ02</accession>
<dbReference type="GO" id="GO:0003677">
    <property type="term" value="F:DNA binding"/>
    <property type="evidence" value="ECO:0007669"/>
    <property type="project" value="UniProtKB-KW"/>
</dbReference>
<organism evidence="6 7">
    <name type="scientific">Salinicola corii</name>
    <dbReference type="NCBI Taxonomy" id="2606937"/>
    <lineage>
        <taxon>Bacteria</taxon>
        <taxon>Pseudomonadati</taxon>
        <taxon>Pseudomonadota</taxon>
        <taxon>Gammaproteobacteria</taxon>
        <taxon>Oceanospirillales</taxon>
        <taxon>Halomonadaceae</taxon>
        <taxon>Salinicola</taxon>
    </lineage>
</organism>
<name>A0A640WJ02_9GAMM</name>
<comment type="similarity">
    <text evidence="1">Belongs to the LysR transcriptional regulatory family.</text>
</comment>
<dbReference type="SUPFAM" id="SSF53850">
    <property type="entry name" value="Periplasmic binding protein-like II"/>
    <property type="match status" value="1"/>
</dbReference>
<dbReference type="AlphaFoldDB" id="A0A640WJ02"/>
<dbReference type="Gene3D" id="1.10.10.10">
    <property type="entry name" value="Winged helix-like DNA-binding domain superfamily/Winged helix DNA-binding domain"/>
    <property type="match status" value="1"/>
</dbReference>
<dbReference type="InterPro" id="IPR005119">
    <property type="entry name" value="LysR_subst-bd"/>
</dbReference>
<dbReference type="Pfam" id="PF00126">
    <property type="entry name" value="HTH_1"/>
    <property type="match status" value="1"/>
</dbReference>
<gene>
    <name evidence="6" type="ORF">F0A16_02250</name>
</gene>
<evidence type="ECO:0000313" key="6">
    <source>
        <dbReference type="EMBL" id="KAA0020636.1"/>
    </source>
</evidence>
<protein>
    <submittedName>
        <fullName evidence="6">LysR family transcriptional regulator</fullName>
    </submittedName>
</protein>
<evidence type="ECO:0000313" key="7">
    <source>
        <dbReference type="Proteomes" id="UP000466024"/>
    </source>
</evidence>
<keyword evidence="7" id="KW-1185">Reference proteome</keyword>
<dbReference type="Proteomes" id="UP000466024">
    <property type="component" value="Unassembled WGS sequence"/>
</dbReference>
<evidence type="ECO:0000256" key="4">
    <source>
        <dbReference type="ARBA" id="ARBA00023163"/>
    </source>
</evidence>
<dbReference type="InterPro" id="IPR000847">
    <property type="entry name" value="LysR_HTH_N"/>
</dbReference>
<dbReference type="RefSeq" id="WP_149433755.1">
    <property type="nucleotide sequence ID" value="NZ_VTPX01000001.1"/>
</dbReference>
<proteinExistence type="inferred from homology"/>
<evidence type="ECO:0000259" key="5">
    <source>
        <dbReference type="PROSITE" id="PS50931"/>
    </source>
</evidence>
<dbReference type="InterPro" id="IPR050176">
    <property type="entry name" value="LTTR"/>
</dbReference>
<dbReference type="Gene3D" id="3.40.190.10">
    <property type="entry name" value="Periplasmic binding protein-like II"/>
    <property type="match status" value="2"/>
</dbReference>
<dbReference type="GO" id="GO:0003700">
    <property type="term" value="F:DNA-binding transcription factor activity"/>
    <property type="evidence" value="ECO:0007669"/>
    <property type="project" value="InterPro"/>
</dbReference>
<sequence>MRQTTFDPDVLRGFVLGIELGSFAKAAARLNRSTSAVSAQLKRLEEQVGTPLVHRVGRGMVMTEQGEVMLSYARRLLDLNDEAAAAVCGEQLEGRVRLGLQEDFGERLLPGVLGRFARAHPKLHIEVRVASNMRLKEDVSLGKLDLALVWKAASESLSAETLASVPMKWIGSVSFQPLQALDDPLPLVVLEAPCMLRQMAIDALDRAGIAWRIAFSSASLGATWAAITAELGIGIRTPLCLPAQVRALNAQEAGLPELPGLELSLYHAETAPSLAVTRLGQIIRQHVAELVPAQC</sequence>
<dbReference type="InterPro" id="IPR036390">
    <property type="entry name" value="WH_DNA-bd_sf"/>
</dbReference>
<keyword evidence="3" id="KW-0238">DNA-binding</keyword>
<dbReference type="EMBL" id="VTPX01000001">
    <property type="protein sequence ID" value="KAA0020636.1"/>
    <property type="molecule type" value="Genomic_DNA"/>
</dbReference>
<dbReference type="PROSITE" id="PS50931">
    <property type="entry name" value="HTH_LYSR"/>
    <property type="match status" value="1"/>
</dbReference>
<dbReference type="SUPFAM" id="SSF46785">
    <property type="entry name" value="Winged helix' DNA-binding domain"/>
    <property type="match status" value="1"/>
</dbReference>